<sequence>MREPSTRFALMIVAALAVMPAAARADIQPGFSSCVEDPLRENASRARVSSDVNPARRNPVTGVVRWHKGVDLAIAIGTPVYAANDGTVTAKWATGGGGQSIRLTGGRGGYTTVYFHLSKYLVRNGDVVRAGQPIGLVGNTGVGTGPHLHFEVWKGKEFSKNPKGLFCGGAGGYGAADGAGDEPEGEPMPPEAYAGKMPEAPNMEAWDDMSVREIIEAEVGKRYTNSAWIRDEGERGEAPLRVEALHMRALQIYIKQRRVDQKARIELLMAMRLARNSNREMDIRMERQRSAAAKSQ</sequence>
<dbReference type="GO" id="GO:0016787">
    <property type="term" value="F:hydrolase activity"/>
    <property type="evidence" value="ECO:0007669"/>
    <property type="project" value="UniProtKB-KW"/>
</dbReference>
<dbReference type="EMBL" id="JBHTKN010000008">
    <property type="protein sequence ID" value="MFD1043090.1"/>
    <property type="molecule type" value="Genomic_DNA"/>
</dbReference>
<organism evidence="3 4">
    <name type="scientific">Pseudoxanthomonas kaohsiungensis</name>
    <dbReference type="NCBI Taxonomy" id="283923"/>
    <lineage>
        <taxon>Bacteria</taxon>
        <taxon>Pseudomonadati</taxon>
        <taxon>Pseudomonadota</taxon>
        <taxon>Gammaproteobacteria</taxon>
        <taxon>Lysobacterales</taxon>
        <taxon>Lysobacteraceae</taxon>
        <taxon>Pseudoxanthomonas</taxon>
    </lineage>
</organism>
<feature type="domain" description="M23ase beta-sheet core" evidence="2">
    <location>
        <begin position="67"/>
        <end position="157"/>
    </location>
</feature>
<dbReference type="Proteomes" id="UP001597033">
    <property type="component" value="Unassembled WGS sequence"/>
</dbReference>
<keyword evidence="1" id="KW-0732">Signal</keyword>
<dbReference type="RefSeq" id="WP_162377177.1">
    <property type="nucleotide sequence ID" value="NZ_JBHTKN010000008.1"/>
</dbReference>
<evidence type="ECO:0000313" key="4">
    <source>
        <dbReference type="Proteomes" id="UP001597033"/>
    </source>
</evidence>
<dbReference type="PANTHER" id="PTHR21666">
    <property type="entry name" value="PEPTIDASE-RELATED"/>
    <property type="match status" value="1"/>
</dbReference>
<dbReference type="SUPFAM" id="SSF51261">
    <property type="entry name" value="Duplicated hybrid motif"/>
    <property type="match status" value="1"/>
</dbReference>
<accession>A0ABW3M216</accession>
<feature type="signal peptide" evidence="1">
    <location>
        <begin position="1"/>
        <end position="25"/>
    </location>
</feature>
<evidence type="ECO:0000313" key="3">
    <source>
        <dbReference type="EMBL" id="MFD1043090.1"/>
    </source>
</evidence>
<comment type="caution">
    <text evidence="3">The sequence shown here is derived from an EMBL/GenBank/DDBJ whole genome shotgun (WGS) entry which is preliminary data.</text>
</comment>
<dbReference type="Pfam" id="PF01551">
    <property type="entry name" value="Peptidase_M23"/>
    <property type="match status" value="1"/>
</dbReference>
<evidence type="ECO:0000259" key="2">
    <source>
        <dbReference type="Pfam" id="PF01551"/>
    </source>
</evidence>
<gene>
    <name evidence="3" type="ORF">ACFQ2N_12125</name>
</gene>
<evidence type="ECO:0000256" key="1">
    <source>
        <dbReference type="SAM" id="SignalP"/>
    </source>
</evidence>
<dbReference type="EC" id="3.4.24.-" evidence="3"/>
<dbReference type="CDD" id="cd12797">
    <property type="entry name" value="M23_peptidase"/>
    <property type="match status" value="1"/>
</dbReference>
<proteinExistence type="predicted"/>
<reference evidence="4" key="1">
    <citation type="journal article" date="2019" name="Int. J. Syst. Evol. Microbiol.">
        <title>The Global Catalogue of Microorganisms (GCM) 10K type strain sequencing project: providing services to taxonomists for standard genome sequencing and annotation.</title>
        <authorList>
            <consortium name="The Broad Institute Genomics Platform"/>
            <consortium name="The Broad Institute Genome Sequencing Center for Infectious Disease"/>
            <person name="Wu L."/>
            <person name="Ma J."/>
        </authorList>
    </citation>
    <scope>NUCLEOTIDE SEQUENCE [LARGE SCALE GENOMIC DNA]</scope>
    <source>
        <strain evidence="4">CCUG 55854</strain>
    </source>
</reference>
<name>A0ABW3M216_9GAMM</name>
<keyword evidence="3" id="KW-0378">Hydrolase</keyword>
<dbReference type="InterPro" id="IPR011055">
    <property type="entry name" value="Dup_hybrid_motif"/>
</dbReference>
<protein>
    <submittedName>
        <fullName evidence="3">M23 family metallopeptidase</fullName>
        <ecNumber evidence="3">3.4.24.-</ecNumber>
    </submittedName>
</protein>
<dbReference type="Gene3D" id="2.70.70.10">
    <property type="entry name" value="Glucose Permease (Domain IIA)"/>
    <property type="match status" value="1"/>
</dbReference>
<dbReference type="InterPro" id="IPR016047">
    <property type="entry name" value="M23ase_b-sheet_dom"/>
</dbReference>
<dbReference type="PANTHER" id="PTHR21666:SF292">
    <property type="entry name" value="MUREIN DD-ENDOPEPTIDASE MEPM"/>
    <property type="match status" value="1"/>
</dbReference>
<feature type="chain" id="PRO_5045811429" evidence="1">
    <location>
        <begin position="26"/>
        <end position="296"/>
    </location>
</feature>
<keyword evidence="4" id="KW-1185">Reference proteome</keyword>
<dbReference type="InterPro" id="IPR050570">
    <property type="entry name" value="Cell_wall_metabolism_enzyme"/>
</dbReference>